<feature type="compositionally biased region" description="Low complexity" evidence="1">
    <location>
        <begin position="1184"/>
        <end position="1196"/>
    </location>
</feature>
<feature type="region of interest" description="Disordered" evidence="1">
    <location>
        <begin position="583"/>
        <end position="773"/>
    </location>
</feature>
<feature type="region of interest" description="Disordered" evidence="1">
    <location>
        <begin position="395"/>
        <end position="417"/>
    </location>
</feature>
<feature type="compositionally biased region" description="Low complexity" evidence="1">
    <location>
        <begin position="1044"/>
        <end position="1053"/>
    </location>
</feature>
<feature type="compositionally biased region" description="Polar residues" evidence="1">
    <location>
        <begin position="214"/>
        <end position="224"/>
    </location>
</feature>
<accession>A0A1Y2HQ42</accession>
<feature type="region of interest" description="Disordered" evidence="1">
    <location>
        <begin position="895"/>
        <end position="954"/>
    </location>
</feature>
<gene>
    <name evidence="2" type="ORF">BCR44DRAFT_1431682</name>
</gene>
<feature type="compositionally biased region" description="Pro residues" evidence="1">
    <location>
        <begin position="238"/>
        <end position="253"/>
    </location>
</feature>
<organism evidence="2 3">
    <name type="scientific">Catenaria anguillulae PL171</name>
    <dbReference type="NCBI Taxonomy" id="765915"/>
    <lineage>
        <taxon>Eukaryota</taxon>
        <taxon>Fungi</taxon>
        <taxon>Fungi incertae sedis</taxon>
        <taxon>Blastocladiomycota</taxon>
        <taxon>Blastocladiomycetes</taxon>
        <taxon>Blastocladiales</taxon>
        <taxon>Catenariaceae</taxon>
        <taxon>Catenaria</taxon>
    </lineage>
</organism>
<feature type="region of interest" description="Disordered" evidence="1">
    <location>
        <begin position="1097"/>
        <end position="1137"/>
    </location>
</feature>
<name>A0A1Y2HQ42_9FUNG</name>
<feature type="region of interest" description="Disordered" evidence="1">
    <location>
        <begin position="478"/>
        <end position="505"/>
    </location>
</feature>
<proteinExistence type="predicted"/>
<feature type="region of interest" description="Disordered" evidence="1">
    <location>
        <begin position="1"/>
        <end position="275"/>
    </location>
</feature>
<feature type="compositionally biased region" description="Low complexity" evidence="1">
    <location>
        <begin position="1255"/>
        <end position="1270"/>
    </location>
</feature>
<feature type="compositionally biased region" description="Low complexity" evidence="1">
    <location>
        <begin position="136"/>
        <end position="150"/>
    </location>
</feature>
<feature type="compositionally biased region" description="Polar residues" evidence="1">
    <location>
        <begin position="1218"/>
        <end position="1231"/>
    </location>
</feature>
<feature type="compositionally biased region" description="Polar residues" evidence="1">
    <location>
        <begin position="705"/>
        <end position="716"/>
    </location>
</feature>
<feature type="compositionally biased region" description="Polar residues" evidence="1">
    <location>
        <begin position="634"/>
        <end position="644"/>
    </location>
</feature>
<dbReference type="EMBL" id="MCFL01000015">
    <property type="protein sequence ID" value="ORZ36728.1"/>
    <property type="molecule type" value="Genomic_DNA"/>
</dbReference>
<feature type="compositionally biased region" description="Polar residues" evidence="1">
    <location>
        <begin position="1240"/>
        <end position="1250"/>
    </location>
</feature>
<reference evidence="2 3" key="1">
    <citation type="submission" date="2016-07" db="EMBL/GenBank/DDBJ databases">
        <title>Pervasive Adenine N6-methylation of Active Genes in Fungi.</title>
        <authorList>
            <consortium name="DOE Joint Genome Institute"/>
            <person name="Mondo S.J."/>
            <person name="Dannebaum R.O."/>
            <person name="Kuo R.C."/>
            <person name="Labutti K."/>
            <person name="Haridas S."/>
            <person name="Kuo A."/>
            <person name="Salamov A."/>
            <person name="Ahrendt S.R."/>
            <person name="Lipzen A."/>
            <person name="Sullivan W."/>
            <person name="Andreopoulos W.B."/>
            <person name="Clum A."/>
            <person name="Lindquist E."/>
            <person name="Daum C."/>
            <person name="Ramamoorthy G.K."/>
            <person name="Gryganskyi A."/>
            <person name="Culley D."/>
            <person name="Magnuson J.K."/>
            <person name="James T.Y."/>
            <person name="O'Malley M.A."/>
            <person name="Stajich J.E."/>
            <person name="Spatafora J.W."/>
            <person name="Visel A."/>
            <person name="Grigoriev I.V."/>
        </authorList>
    </citation>
    <scope>NUCLEOTIDE SEQUENCE [LARGE SCALE GENOMIC DNA]</scope>
    <source>
        <strain evidence="2 3">PL171</strain>
    </source>
</reference>
<evidence type="ECO:0000256" key="1">
    <source>
        <dbReference type="SAM" id="MobiDB-lite"/>
    </source>
</evidence>
<dbReference type="STRING" id="765915.A0A1Y2HQ42"/>
<keyword evidence="3" id="KW-1185">Reference proteome</keyword>
<feature type="compositionally biased region" description="Low complexity" evidence="1">
    <location>
        <begin position="395"/>
        <end position="412"/>
    </location>
</feature>
<feature type="compositionally biased region" description="Low complexity" evidence="1">
    <location>
        <begin position="16"/>
        <end position="35"/>
    </location>
</feature>
<feature type="region of interest" description="Disordered" evidence="1">
    <location>
        <begin position="338"/>
        <end position="368"/>
    </location>
</feature>
<feature type="compositionally biased region" description="Low complexity" evidence="1">
    <location>
        <begin position="659"/>
        <end position="698"/>
    </location>
</feature>
<protein>
    <submittedName>
        <fullName evidence="2">Uncharacterized protein</fullName>
    </submittedName>
</protein>
<feature type="region of interest" description="Disordered" evidence="1">
    <location>
        <begin position="1037"/>
        <end position="1064"/>
    </location>
</feature>
<feature type="compositionally biased region" description="Low complexity" evidence="1">
    <location>
        <begin position="111"/>
        <end position="129"/>
    </location>
</feature>
<dbReference type="Proteomes" id="UP000193411">
    <property type="component" value="Unassembled WGS sequence"/>
</dbReference>
<feature type="compositionally biased region" description="Polar residues" evidence="1">
    <location>
        <begin position="350"/>
        <end position="361"/>
    </location>
</feature>
<feature type="compositionally biased region" description="Low complexity" evidence="1">
    <location>
        <begin position="184"/>
        <end position="200"/>
    </location>
</feature>
<comment type="caution">
    <text evidence="2">The sequence shown here is derived from an EMBL/GenBank/DDBJ whole genome shotgun (WGS) entry which is preliminary data.</text>
</comment>
<feature type="compositionally biased region" description="Polar residues" evidence="1">
    <location>
        <begin position="1054"/>
        <end position="1064"/>
    </location>
</feature>
<feature type="compositionally biased region" description="Low complexity" evidence="1">
    <location>
        <begin position="1204"/>
        <end position="1214"/>
    </location>
</feature>
<evidence type="ECO:0000313" key="2">
    <source>
        <dbReference type="EMBL" id="ORZ36728.1"/>
    </source>
</evidence>
<feature type="compositionally biased region" description="Low complexity" evidence="1">
    <location>
        <begin position="723"/>
        <end position="748"/>
    </location>
</feature>
<feature type="compositionally biased region" description="Low complexity" evidence="1">
    <location>
        <begin position="254"/>
        <end position="266"/>
    </location>
</feature>
<feature type="region of interest" description="Disordered" evidence="1">
    <location>
        <begin position="1169"/>
        <end position="1270"/>
    </location>
</feature>
<evidence type="ECO:0000313" key="3">
    <source>
        <dbReference type="Proteomes" id="UP000193411"/>
    </source>
</evidence>
<sequence length="1347" mass="142223">MPKPKGARVANGSKVSKSAAAAASATSAPTTTATSQDQTEDLEDDGTSGNGDPPHPNPQAHEIIVEIPLQKKAHPMGPLRRPATSAVPQSAPSASPANRPHSARSDVENEPGAAAAATGASPSKPGPASRRADTLIIDSSSDSEPEPSAAPKRDAAVPKSPTANPLSPSHFKRPSTSRPPPTPSSSSSTVRPPQQQEQQQHSAKSTPRAKMHSAPTTSISASRADTSELSSDSESDLVPPPRPSTAPTPPTQPVTPSAAAAAAAAALNDPKQKSRERYQALVEFYRRKSDDELVQTLNTLTFRLGKNSVPTSTEARLTYQELKRRGLLDRVREAIDRARSRGADGGDVTHGSSRTASPSLNGSRASSPVVVVAKSAGKPRDMSPAGDQQAWLLSRSSSPATTQQAAESASSAVRPSLPKALSAAIEEVREMEVEMGASKLVMDTLGKLRAAPSSAPPPTLQTGVAAAAQGRAKRKLFETVSDDEDGLGQEDRDKSTLGGNEEDDDDEIVIVRDTAQIVLIPQPPAVSSSASVSKQNPPLRNQLASVQASVVPPAATARVASPAPGAILPGSTGITVGNQFQAVQQHPHSVPGGRPTATAPASMDTAKNRRSSKKRKTDPAPPPAASGDHRAGDSASSGAVNQLVGSLDQWEPPSLSTSASARQPPQQHQPPALAAAQTSAADYLVQQHQQQLAHQQAHIPPPLHPSQSHYAHSQAEQAMALSRLQQQTQRHAQQQAHFHSQLQSAAAHGQHHNGSYDAHRQVASQQRLLEEQEQRRLQRQAQVRQRHEQVEQQRLLQLQMQRQQQQYHYPAAPGYGSHASNSPELTTPTPPMTYGTSLAQNYSYPPAPPTTSLGHHPTTGAIVIGSGPSAIASSASYAPPHAMSGIYIPSINGAAAPPAPATSSAKPSHKQKHHQASLAGHSPLSNILTPPYDQLAHTGVPQPKPPSARATQSEHRKFLVETRDALEARFQEFAHHVSVHLDLVTFVCEKQIEAVRAEVKELRTLFTYRTMVDVEMAKMLKKFKYDVFRMLTGEDLVDGDDEAPQQQQQPARRVTSTQSGSNNLEPKLALSETQDVQVQSTNADQLDQQSAHIGASVDAMEQDTRDESVPTVRPGSPTRSPPPAVLRTASPPRSPNVAGLEAELDALTPGVMFPPVSLKCADASTVQHTARLASSPHPRPTLGSSPIRSPTSSSLTPPQPASPSKPSLPSLIVPGSPHSPTQRARTCSSVSPGKLILSPISVNATPTTNKRPLGSSASMPPTSMPSADASLLRSPSLDTPMLKLSGFVTSALASSNALTSRMSFGFASSIFGAASDDKTKEKRLACNSVKRVTAMRKDVRRGGVVGD</sequence>
<feature type="compositionally biased region" description="Low complexity" evidence="1">
    <location>
        <begin position="82"/>
        <end position="100"/>
    </location>
</feature>